<dbReference type="PANTHER" id="PTHR12526">
    <property type="entry name" value="GLYCOSYLTRANSFERASE"/>
    <property type="match status" value="1"/>
</dbReference>
<keyword evidence="2" id="KW-0808">Transferase</keyword>
<dbReference type="Pfam" id="PF13692">
    <property type="entry name" value="Glyco_trans_1_4"/>
    <property type="match status" value="1"/>
</dbReference>
<evidence type="ECO:0000259" key="1">
    <source>
        <dbReference type="Pfam" id="PF13439"/>
    </source>
</evidence>
<evidence type="ECO:0000313" key="3">
    <source>
        <dbReference type="Proteomes" id="UP001596018"/>
    </source>
</evidence>
<dbReference type="PANTHER" id="PTHR12526:SF630">
    <property type="entry name" value="GLYCOSYLTRANSFERASE"/>
    <property type="match status" value="1"/>
</dbReference>
<evidence type="ECO:0000313" key="2">
    <source>
        <dbReference type="EMBL" id="MFC5440437.1"/>
    </source>
</evidence>
<dbReference type="EMBL" id="JBHSMM010000002">
    <property type="protein sequence ID" value="MFC5440437.1"/>
    <property type="molecule type" value="Genomic_DNA"/>
</dbReference>
<dbReference type="Gene3D" id="3.40.50.2000">
    <property type="entry name" value="Glycogen Phosphorylase B"/>
    <property type="match status" value="2"/>
</dbReference>
<gene>
    <name evidence="2" type="ORF">ACFPK0_10480</name>
</gene>
<keyword evidence="2" id="KW-0328">Glycosyltransferase</keyword>
<dbReference type="CDD" id="cd03811">
    <property type="entry name" value="GT4_GT28_WabH-like"/>
    <property type="match status" value="1"/>
</dbReference>
<dbReference type="SUPFAM" id="SSF53756">
    <property type="entry name" value="UDP-Glycosyltransferase/glycogen phosphorylase"/>
    <property type="match status" value="1"/>
</dbReference>
<dbReference type="RefSeq" id="WP_377340591.1">
    <property type="nucleotide sequence ID" value="NZ_JALBWS010000013.1"/>
</dbReference>
<dbReference type="Proteomes" id="UP001596018">
    <property type="component" value="Unassembled WGS sequence"/>
</dbReference>
<proteinExistence type="predicted"/>
<comment type="caution">
    <text evidence="2">The sequence shown here is derived from an EMBL/GenBank/DDBJ whole genome shotgun (WGS) entry which is preliminary data.</text>
</comment>
<sequence>MTPRHLAIFLPSLSGGGAEKVMLALAEEFFARGVRCDVIIAMNKGQLLDSVPAGVRLINLHKRKPHRAILALARYLRREHPDTLLSTIFQANVAALIAGTILTRDARVVIREAAREDILIGGGSKFHTWLDGRAAALLYTRAAAIIAVSENVRTSILRLRGIRASRVMVIRNPVVASDKARRRDPGGAQKISLLACGRLEPVKDHASLLRAFALVRSRFSAKLTIMGEGPLLDELHEQARRLGIVDDVSFPGFVRNPQQYMQDATVFVHTSRHEGLPNVLLEALAAGCPIVATDCPGGVREVLADGTYGTLVPVGDHAKIANAIEQVLTGRVQFPNAGNYLKQFAIKRVVQQYFSILFPAASSDELSK</sequence>
<keyword evidence="3" id="KW-1185">Reference proteome</keyword>
<reference evidence="3" key="1">
    <citation type="journal article" date="2019" name="Int. J. Syst. Evol. Microbiol.">
        <title>The Global Catalogue of Microorganisms (GCM) 10K type strain sequencing project: providing services to taxonomists for standard genome sequencing and annotation.</title>
        <authorList>
            <consortium name="The Broad Institute Genomics Platform"/>
            <consortium name="The Broad Institute Genome Sequencing Center for Infectious Disease"/>
            <person name="Wu L."/>
            <person name="Ma J."/>
        </authorList>
    </citation>
    <scope>NUCLEOTIDE SEQUENCE [LARGE SCALE GENOMIC DNA]</scope>
    <source>
        <strain evidence="3">KACC 12822</strain>
    </source>
</reference>
<dbReference type="EC" id="2.4.-.-" evidence="2"/>
<dbReference type="InterPro" id="IPR028098">
    <property type="entry name" value="Glyco_trans_4-like_N"/>
</dbReference>
<dbReference type="GO" id="GO:0016757">
    <property type="term" value="F:glycosyltransferase activity"/>
    <property type="evidence" value="ECO:0007669"/>
    <property type="project" value="UniProtKB-KW"/>
</dbReference>
<dbReference type="Pfam" id="PF13439">
    <property type="entry name" value="Glyco_transf_4"/>
    <property type="match status" value="1"/>
</dbReference>
<name>A0ABW0JWE1_9GAMM</name>
<organism evidence="2 3">
    <name type="scientific">Rhodanobacter ginsenosidimutans</name>
    <dbReference type="NCBI Taxonomy" id="490571"/>
    <lineage>
        <taxon>Bacteria</taxon>
        <taxon>Pseudomonadati</taxon>
        <taxon>Pseudomonadota</taxon>
        <taxon>Gammaproteobacteria</taxon>
        <taxon>Lysobacterales</taxon>
        <taxon>Rhodanobacteraceae</taxon>
        <taxon>Rhodanobacter</taxon>
    </lineage>
</organism>
<feature type="domain" description="Glycosyltransferase subfamily 4-like N-terminal" evidence="1">
    <location>
        <begin position="16"/>
        <end position="174"/>
    </location>
</feature>
<accession>A0ABW0JWE1</accession>
<protein>
    <submittedName>
        <fullName evidence="2">Glycosyltransferase</fullName>
        <ecNumber evidence="2">2.4.-.-</ecNumber>
    </submittedName>
</protein>